<dbReference type="Proteomes" id="UP000637061">
    <property type="component" value="Unassembled WGS sequence"/>
</dbReference>
<protein>
    <submittedName>
        <fullName evidence="1">Uncharacterized protein</fullName>
    </submittedName>
</protein>
<dbReference type="EMBL" id="JAEHTE010000002">
    <property type="protein sequence ID" value="MBI6883167.1"/>
    <property type="molecule type" value="Genomic_DNA"/>
</dbReference>
<evidence type="ECO:0000313" key="2">
    <source>
        <dbReference type="Proteomes" id="UP000637061"/>
    </source>
</evidence>
<proteinExistence type="predicted"/>
<reference evidence="1" key="1">
    <citation type="submission" date="2020-12" db="EMBL/GenBank/DDBJ databases">
        <title>Enhanced detection system for hospital associated transmission using whole genome sequencing surveillance.</title>
        <authorList>
            <person name="Harrison L.H."/>
            <person name="Van Tyne D."/>
            <person name="Marsh J.W."/>
            <person name="Griffith M.P."/>
            <person name="Snyder D.J."/>
            <person name="Cooper V.S."/>
            <person name="Mustapha M."/>
        </authorList>
    </citation>
    <scope>NUCLEOTIDE SEQUENCE</scope>
    <source>
        <strain evidence="1">PSB00042</strain>
    </source>
</reference>
<sequence>MNAEQSRRISGPDGFSGLMTHIKREATSHQHSTSEIHVVSDDGDQFLIRFEDGTDTSAFVAKVISAFRFNPDWRENFRVFTHAHATMPLRYMDGYSGTVDTSIGVYVQELNSRGFRTLESCEGDNHPMGRMPSITFADQIPEPLHKVWSALGWINMDLSVTPIPCRGHTKVFQQMFIVILDDWMFGQLDTTAKRYRADRVAKPMIPELPPVNAGALRDHQALVSKRVKKINTLGESATFDDLVKLRSGRDSYSTWKIPELKKALANDPALDYLESHIHNTPALQRAMRWRMRGLDLAMIMKKHEVDQVLESRALRIKQEKRQAKD</sequence>
<evidence type="ECO:0000313" key="1">
    <source>
        <dbReference type="EMBL" id="MBI6883167.1"/>
    </source>
</evidence>
<accession>A0A8I1EBU4</accession>
<dbReference type="RefSeq" id="WP_198746781.1">
    <property type="nucleotide sequence ID" value="NZ_JAEHTE010000002.1"/>
</dbReference>
<gene>
    <name evidence="1" type="ORF">JEU22_04515</name>
</gene>
<name>A0A8I1EBU4_PSEPU</name>
<dbReference type="AlphaFoldDB" id="A0A8I1EBU4"/>
<comment type="caution">
    <text evidence="1">The sequence shown here is derived from an EMBL/GenBank/DDBJ whole genome shotgun (WGS) entry which is preliminary data.</text>
</comment>
<organism evidence="1 2">
    <name type="scientific">Pseudomonas putida</name>
    <name type="common">Arthrobacter siderocapsulatus</name>
    <dbReference type="NCBI Taxonomy" id="303"/>
    <lineage>
        <taxon>Bacteria</taxon>
        <taxon>Pseudomonadati</taxon>
        <taxon>Pseudomonadota</taxon>
        <taxon>Gammaproteobacteria</taxon>
        <taxon>Pseudomonadales</taxon>
        <taxon>Pseudomonadaceae</taxon>
        <taxon>Pseudomonas</taxon>
    </lineage>
</organism>